<dbReference type="Proteomes" id="UP000013190">
    <property type="component" value="Unassembled WGS sequence"/>
</dbReference>
<keyword evidence="3" id="KW-1185">Reference proteome</keyword>
<feature type="transmembrane region" description="Helical" evidence="1">
    <location>
        <begin position="6"/>
        <end position="22"/>
    </location>
</feature>
<evidence type="ECO:0000313" key="3">
    <source>
        <dbReference type="Proteomes" id="UP000013190"/>
    </source>
</evidence>
<organism evidence="2 3">
    <name type="scientific">Acinetobacter modestus</name>
    <dbReference type="NCBI Taxonomy" id="1776740"/>
    <lineage>
        <taxon>Bacteria</taxon>
        <taxon>Pseudomonadati</taxon>
        <taxon>Pseudomonadota</taxon>
        <taxon>Gammaproteobacteria</taxon>
        <taxon>Moraxellales</taxon>
        <taxon>Moraxellaceae</taxon>
        <taxon>Acinetobacter</taxon>
    </lineage>
</organism>
<accession>A0ABP2TV44</accession>
<dbReference type="GeneID" id="92835861"/>
<keyword evidence="1" id="KW-0812">Transmembrane</keyword>
<evidence type="ECO:0000256" key="1">
    <source>
        <dbReference type="SAM" id="Phobius"/>
    </source>
</evidence>
<protein>
    <recommendedName>
        <fullName evidence="4">DUF1093 domain-containing protein</fullName>
    </recommendedName>
</protein>
<dbReference type="RefSeq" id="WP_004663071.1">
    <property type="nucleotide sequence ID" value="NZ_BMDV01000001.1"/>
</dbReference>
<evidence type="ECO:0008006" key="4">
    <source>
        <dbReference type="Google" id="ProtNLM"/>
    </source>
</evidence>
<reference evidence="3" key="1">
    <citation type="submission" date="2013-02" db="EMBL/GenBank/DDBJ databases">
        <title>The Genome Sequence of Acinetobacter sp. NIPH 236.</title>
        <authorList>
            <consortium name="The Broad Institute Genome Sequencing Platform"/>
            <consortium name="The Broad Institute Genome Sequencing Center for Infectious Disease"/>
            <person name="Cerqueira G."/>
            <person name="Feldgarden M."/>
            <person name="Courvalin P."/>
            <person name="Perichon B."/>
            <person name="Grillot-Courvalin C."/>
            <person name="Clermont D."/>
            <person name="Rocha E."/>
            <person name="Yoon E.-J."/>
            <person name="Nemec A."/>
            <person name="Walker B."/>
            <person name="Young S.K."/>
            <person name="Zeng Q."/>
            <person name="Gargeya S."/>
            <person name="Fitzgerald M."/>
            <person name="Haas B."/>
            <person name="Abouelleil A."/>
            <person name="Alvarado L."/>
            <person name="Arachchi H.M."/>
            <person name="Berlin A.M."/>
            <person name="Chapman S.B."/>
            <person name="Dewar J."/>
            <person name="Goldberg J."/>
            <person name="Griggs A."/>
            <person name="Gujja S."/>
            <person name="Hansen M."/>
            <person name="Howarth C."/>
            <person name="Imamovic A."/>
            <person name="Larimer J."/>
            <person name="McCowan C."/>
            <person name="Murphy C."/>
            <person name="Neiman D."/>
            <person name="Pearson M."/>
            <person name="Priest M."/>
            <person name="Roberts A."/>
            <person name="Saif S."/>
            <person name="Shea T."/>
            <person name="Sisk P."/>
            <person name="Sykes S."/>
            <person name="Wortman J."/>
            <person name="Nusbaum C."/>
            <person name="Birren B."/>
        </authorList>
    </citation>
    <scope>NUCLEOTIDE SEQUENCE [LARGE SCALE GENOMIC DNA]</scope>
    <source>
        <strain evidence="3">NIPH 236</strain>
    </source>
</reference>
<sequence>MKKWFFAISIFLISYYGFYSIYDDKNKKYIVDIINKDVKIKEEYGVVESYDVRKVGITGTDRYFKIVINGTKKTGMIKLTIYKDKKGNYLKYDVT</sequence>
<keyword evidence="1" id="KW-0472">Membrane</keyword>
<comment type="caution">
    <text evidence="2">The sequence shown here is derived from an EMBL/GenBank/DDBJ whole genome shotgun (WGS) entry which is preliminary data.</text>
</comment>
<evidence type="ECO:0000313" key="2">
    <source>
        <dbReference type="EMBL" id="ENU26165.1"/>
    </source>
</evidence>
<dbReference type="EMBL" id="APOJ01000027">
    <property type="protein sequence ID" value="ENU26165.1"/>
    <property type="molecule type" value="Genomic_DNA"/>
</dbReference>
<keyword evidence="1" id="KW-1133">Transmembrane helix</keyword>
<proteinExistence type="predicted"/>
<gene>
    <name evidence="2" type="ORF">F992_02499</name>
</gene>
<name>A0ABP2TV44_9GAMM</name>
<reference evidence="2 3" key="2">
    <citation type="journal article" date="2016" name="Int. J. Syst. Evol. Microbiol.">
        <title>Taxonomy of haemolytic and/or proteolytic strains of the genus Acinetobacter with the proposal of Acinetobacter courvalinii sp. nov. (genomic species 14 sensu Bouvet &amp; Jeanjean), Acinetobacter dispersus sp. nov. (genomic species 17), Acinetobacter modestus sp. nov., Acinetobacter proteolyticus sp. nov. and Acinetobacter vivianii sp. nov.</title>
        <authorList>
            <person name="Nemec A."/>
            <person name="Radolfova-Krizova L."/>
            <person name="Maixnerova M."/>
            <person name="Vrestiakova E."/>
            <person name="Jezek P."/>
            <person name="Sedo O."/>
        </authorList>
    </citation>
    <scope>NUCLEOTIDE SEQUENCE [LARGE SCALE GENOMIC DNA]</scope>
    <source>
        <strain evidence="2 3">NIPH 236</strain>
    </source>
</reference>